<keyword evidence="9" id="KW-0350">Heme biosynthesis</keyword>
<keyword evidence="10" id="KW-0627">Porphyrin biosynthesis</keyword>
<dbReference type="UniPathway" id="UPA00251">
    <property type="reaction ID" value="UER00324"/>
</dbReference>
<organism evidence="15 16">
    <name type="scientific">Aspergillus saccharolyticus JOP 1030-1</name>
    <dbReference type="NCBI Taxonomy" id="1450539"/>
    <lineage>
        <taxon>Eukaryota</taxon>
        <taxon>Fungi</taxon>
        <taxon>Dikarya</taxon>
        <taxon>Ascomycota</taxon>
        <taxon>Pezizomycotina</taxon>
        <taxon>Eurotiomycetes</taxon>
        <taxon>Eurotiomycetidae</taxon>
        <taxon>Eurotiales</taxon>
        <taxon>Aspergillaceae</taxon>
        <taxon>Aspergillus</taxon>
        <taxon>Aspergillus subgen. Circumdati</taxon>
    </lineage>
</organism>
<dbReference type="FunFam" id="4.10.1000.40:FF:000002">
    <property type="entry name" value="Nuclear polyadenylated RNA-binding protein Nab2"/>
    <property type="match status" value="1"/>
</dbReference>
<dbReference type="EC" id="1.3.3.4" evidence="5"/>
<dbReference type="PANTHER" id="PTHR42923">
    <property type="entry name" value="PROTOPORPHYRINOGEN OXIDASE"/>
    <property type="match status" value="1"/>
</dbReference>
<dbReference type="InterPro" id="IPR004572">
    <property type="entry name" value="Protoporphyrinogen_oxidase"/>
</dbReference>
<protein>
    <recommendedName>
        <fullName evidence="5">protoporphyrinogen oxidase</fullName>
        <ecNumber evidence="5">1.3.3.4</ecNumber>
    </recommendedName>
</protein>
<feature type="compositionally biased region" description="Low complexity" evidence="12">
    <location>
        <begin position="126"/>
        <end position="144"/>
    </location>
</feature>
<dbReference type="Pfam" id="PF22683">
    <property type="entry name" value="Nab2-like_zf-CCCH"/>
    <property type="match status" value="1"/>
</dbReference>
<evidence type="ECO:0000256" key="8">
    <source>
        <dbReference type="ARBA" id="ARBA00023002"/>
    </source>
</evidence>
<dbReference type="PANTHER" id="PTHR42923:SF3">
    <property type="entry name" value="PROTOPORPHYRINOGEN OXIDASE"/>
    <property type="match status" value="1"/>
</dbReference>
<dbReference type="Gene3D" id="3.50.50.60">
    <property type="entry name" value="FAD/NAD(P)-binding domain"/>
    <property type="match status" value="1"/>
</dbReference>
<name>A0A318ZMR1_9EURO</name>
<evidence type="ECO:0000256" key="2">
    <source>
        <dbReference type="ARBA" id="ARBA00002600"/>
    </source>
</evidence>
<feature type="domain" description="Amine oxidase" evidence="13">
    <location>
        <begin position="536"/>
        <end position="1052"/>
    </location>
</feature>
<evidence type="ECO:0000256" key="4">
    <source>
        <dbReference type="ARBA" id="ARBA00010551"/>
    </source>
</evidence>
<feature type="region of interest" description="Disordered" evidence="12">
    <location>
        <begin position="183"/>
        <end position="206"/>
    </location>
</feature>
<dbReference type="Proteomes" id="UP000248349">
    <property type="component" value="Unassembled WGS sequence"/>
</dbReference>
<keyword evidence="6" id="KW-0285">Flavoprotein</keyword>
<feature type="region of interest" description="Disordered" evidence="12">
    <location>
        <begin position="117"/>
        <end position="160"/>
    </location>
</feature>
<dbReference type="InterPro" id="IPR050464">
    <property type="entry name" value="Zeta_carotene_desat/Oxidored"/>
</dbReference>
<comment type="pathway">
    <text evidence="3">Porphyrin-containing compound metabolism; protoporphyrin-IX biosynthesis; protoporphyrin-IX from protoporphyrinogen-IX: step 1/1.</text>
</comment>
<dbReference type="Pfam" id="PF14608">
    <property type="entry name" value="zf-CCCH_2"/>
    <property type="match status" value="4"/>
</dbReference>
<dbReference type="Gene3D" id="4.10.1000.30">
    <property type="match status" value="1"/>
</dbReference>
<dbReference type="InterPro" id="IPR036188">
    <property type="entry name" value="FAD/NAD-bd_sf"/>
</dbReference>
<evidence type="ECO:0000256" key="6">
    <source>
        <dbReference type="ARBA" id="ARBA00022630"/>
    </source>
</evidence>
<evidence type="ECO:0000256" key="9">
    <source>
        <dbReference type="ARBA" id="ARBA00023133"/>
    </source>
</evidence>
<sequence>MTTMVIAGTPLAEALANVIPPKLVEMGWSSDGDDSALIDYVILMLVNGKTQEQIANDLSNDLLGLGEGDTQALEFSRWLFEQVEILNQQINGGGAPTLNDPTSAQAIPSFADQENAIPQPTGPENGAQDADMAMGDDTASAGDSIPTGPKAMRNGRPAGRGRMLNQINRAMDRGDRGDSALHRVRGPGGGRINAHGQNNGKGRYNQNGGGRMQGGRQMNMGPMTNMSPNDQMQLMSLLEEQARMMAQFMPNFVSPAINPAFQQNGPQQGRSLFDRVERQHGHRQHRHQRNNRTNDQDNDTDMDMKPQGEQDESNTDTVCRFNLRCSRKDCPFAHQSPAAPEGSPVDVSDHCSYGAACKNRKCTGRHPSPAVKSAHQAEEMCRFFPNCANPHCHFKHPSMPLCRNGADCTVEGCKFTHLQTACKFNPCLNPSCPYKHAEGQKGAFSDKVWTPNSGKPHVSERKFVTDEDGAEELIKPGTTDGSQSQEIPRITLDFYWIVRGIPPRIIVARAPLVRSRHEYRSLSTGPYDAAVIGGGITGLTAAYRLLQDHNCEKITLYESKDRVGGWMQSDTVMVESGGELGKLVLERGPRTLRAGFPTCLPLLDMMSELDLLNDVVVTKKSSPAATNRYIYYPDHLVRIPQPRPDSSWYGNISEAWKTVATEPLFDGILKNLWGELTNPAPESGQPDESIADFISRRFGSQVADNMVSAVMGGIFAGDINRLSAQTLMGPLRNRESGGESVLKNMLIDMLHRRSYWKMDDLLALQAGRPRKDLDYWRALKALLNGASVFSLKEGLEQLPRAITKRLLESKKVEILTSANIRCMLQNPSTLDIMLDLGSKQKVRVHNRVIATVKPKHIADMIPSRTARSRFYPAQSVQHLRADENNYAVTVMVVNLYYKAEHKLDIPRGFGYLIPRTVPFDQNPELALGVIFGNETSAGQDTAQNVKLTVMLGGHWWDGMSKSDLPDHDQACKLARAVIARHLKIAVEPLDAKSYLHVDAIPQYTVGHLERMNDLSQAVREDFQNRLTLAGSWYGTSGNGVLDCVRQGYLAATYGVGQTLSADLGLTPWRGYDYQSWDLEGGIVTSPVRFAEIHSSDRKLL</sequence>
<keyword evidence="16" id="KW-1185">Reference proteome</keyword>
<reference evidence="15 16" key="1">
    <citation type="submission" date="2016-12" db="EMBL/GenBank/DDBJ databases">
        <title>The genomes of Aspergillus section Nigri reveals drivers in fungal speciation.</title>
        <authorList>
            <consortium name="DOE Joint Genome Institute"/>
            <person name="Vesth T.C."/>
            <person name="Nybo J."/>
            <person name="Theobald S."/>
            <person name="Brandl J."/>
            <person name="Frisvad J.C."/>
            <person name="Nielsen K.F."/>
            <person name="Lyhne E.K."/>
            <person name="Kogle M.E."/>
            <person name="Kuo A."/>
            <person name="Riley R."/>
            <person name="Clum A."/>
            <person name="Nolan M."/>
            <person name="Lipzen A."/>
            <person name="Salamov A."/>
            <person name="Henrissat B."/>
            <person name="Wiebenga A."/>
            <person name="De Vries R.P."/>
            <person name="Grigoriev I.V."/>
            <person name="Mortensen U.H."/>
            <person name="Andersen M.R."/>
            <person name="Baker S.E."/>
        </authorList>
    </citation>
    <scope>NUCLEOTIDE SEQUENCE [LARGE SCALE GENOMIC DNA]</scope>
    <source>
        <strain evidence="15 16">JOP 1030-1</strain>
    </source>
</reference>
<dbReference type="GO" id="GO:0004729">
    <property type="term" value="F:oxygen-dependent protoporphyrinogen oxidase activity"/>
    <property type="evidence" value="ECO:0007669"/>
    <property type="project" value="UniProtKB-EC"/>
</dbReference>
<dbReference type="EMBL" id="KZ821264">
    <property type="protein sequence ID" value="PYH41468.1"/>
    <property type="molecule type" value="Genomic_DNA"/>
</dbReference>
<evidence type="ECO:0000256" key="11">
    <source>
        <dbReference type="ARBA" id="ARBA00047554"/>
    </source>
</evidence>
<accession>A0A318ZMR1</accession>
<dbReference type="FunFam" id="4.10.1000.30:FF:000002">
    <property type="entry name" value="Nuclear polyadenylated RNA-binding protein Nab2"/>
    <property type="match status" value="1"/>
</dbReference>
<comment type="catalytic activity">
    <reaction evidence="11">
        <text>protoporphyrinogen IX + 3 O2 = protoporphyrin IX + 3 H2O2</text>
        <dbReference type="Rhea" id="RHEA:25576"/>
        <dbReference type="ChEBI" id="CHEBI:15379"/>
        <dbReference type="ChEBI" id="CHEBI:16240"/>
        <dbReference type="ChEBI" id="CHEBI:57306"/>
        <dbReference type="ChEBI" id="CHEBI:57307"/>
        <dbReference type="EC" id="1.3.3.4"/>
    </reaction>
</comment>
<gene>
    <name evidence="15" type="ORF">BP01DRAFT_369092</name>
</gene>
<keyword evidence="8" id="KW-0560">Oxidoreductase</keyword>
<dbReference type="GO" id="GO:0005743">
    <property type="term" value="C:mitochondrial inner membrane"/>
    <property type="evidence" value="ECO:0007669"/>
    <property type="project" value="TreeGrafter"/>
</dbReference>
<evidence type="ECO:0000256" key="12">
    <source>
        <dbReference type="SAM" id="MobiDB-lite"/>
    </source>
</evidence>
<dbReference type="OrthoDB" id="438553at2759"/>
<dbReference type="SUPFAM" id="SSF51905">
    <property type="entry name" value="FAD/NAD(P)-binding domain"/>
    <property type="match status" value="1"/>
</dbReference>
<keyword evidence="7" id="KW-0274">FAD</keyword>
<dbReference type="SUPFAM" id="SSF54373">
    <property type="entry name" value="FAD-linked reductases, C-terminal domain"/>
    <property type="match status" value="1"/>
</dbReference>
<comment type="similarity">
    <text evidence="4">Belongs to the protoporphyrinogen/coproporphyrinogen oxidase family. Protoporphyrinogen oxidase subfamily.</text>
</comment>
<dbReference type="InterPro" id="IPR002937">
    <property type="entry name" value="Amino_oxidase"/>
</dbReference>
<evidence type="ECO:0000256" key="3">
    <source>
        <dbReference type="ARBA" id="ARBA00005073"/>
    </source>
</evidence>
<evidence type="ECO:0000256" key="5">
    <source>
        <dbReference type="ARBA" id="ARBA00012867"/>
    </source>
</evidence>
<evidence type="ECO:0000259" key="14">
    <source>
        <dbReference type="Pfam" id="PF22683"/>
    </source>
</evidence>
<comment type="cofactor">
    <cofactor evidence="1">
        <name>FAD</name>
        <dbReference type="ChEBI" id="CHEBI:57692"/>
    </cofactor>
</comment>
<dbReference type="InterPro" id="IPR055046">
    <property type="entry name" value="Nab2-like_Znf-CCCH"/>
</dbReference>
<evidence type="ECO:0000259" key="13">
    <source>
        <dbReference type="Pfam" id="PF01593"/>
    </source>
</evidence>
<dbReference type="AlphaFoldDB" id="A0A318ZMR1"/>
<dbReference type="STRING" id="1450539.A0A318ZMR1"/>
<dbReference type="GeneID" id="37077763"/>
<evidence type="ECO:0000313" key="15">
    <source>
        <dbReference type="EMBL" id="PYH41468.1"/>
    </source>
</evidence>
<evidence type="ECO:0000256" key="7">
    <source>
        <dbReference type="ARBA" id="ARBA00022827"/>
    </source>
</evidence>
<evidence type="ECO:0000256" key="10">
    <source>
        <dbReference type="ARBA" id="ARBA00023244"/>
    </source>
</evidence>
<evidence type="ECO:0000256" key="1">
    <source>
        <dbReference type="ARBA" id="ARBA00001974"/>
    </source>
</evidence>
<dbReference type="Pfam" id="PF01593">
    <property type="entry name" value="Amino_oxidase"/>
    <property type="match status" value="1"/>
</dbReference>
<feature type="domain" description="Nab2-like CCCH zinc finger" evidence="14">
    <location>
        <begin position="422"/>
        <end position="441"/>
    </location>
</feature>
<feature type="compositionally biased region" description="Basic residues" evidence="12">
    <location>
        <begin position="280"/>
        <end position="290"/>
    </location>
</feature>
<dbReference type="Gene3D" id="4.10.1000.40">
    <property type="match status" value="1"/>
</dbReference>
<proteinExistence type="inferred from homology"/>
<dbReference type="NCBIfam" id="TIGR00562">
    <property type="entry name" value="proto_IX_ox"/>
    <property type="match status" value="1"/>
</dbReference>
<feature type="region of interest" description="Disordered" evidence="12">
    <location>
        <begin position="276"/>
        <end position="315"/>
    </location>
</feature>
<dbReference type="GO" id="GO:0006782">
    <property type="term" value="P:protoporphyrinogen IX biosynthetic process"/>
    <property type="evidence" value="ECO:0007669"/>
    <property type="project" value="UniProtKB-UniPathway"/>
</dbReference>
<evidence type="ECO:0000313" key="16">
    <source>
        <dbReference type="Proteomes" id="UP000248349"/>
    </source>
</evidence>
<comment type="function">
    <text evidence="2">Catalyzes the 6-electron oxidation of protoporphyrinogen-IX to form protoporphyrin-IX.</text>
</comment>
<dbReference type="RefSeq" id="XP_025427450.1">
    <property type="nucleotide sequence ID" value="XM_025576534.1"/>
</dbReference>